<evidence type="ECO:0000256" key="4">
    <source>
        <dbReference type="SAM" id="Phobius"/>
    </source>
</evidence>
<evidence type="ECO:0000256" key="3">
    <source>
        <dbReference type="ARBA" id="ARBA00023136"/>
    </source>
</evidence>
<feature type="transmembrane region" description="Helical" evidence="4">
    <location>
        <begin position="380"/>
        <end position="398"/>
    </location>
</feature>
<feature type="transmembrane region" description="Helical" evidence="4">
    <location>
        <begin position="110"/>
        <end position="135"/>
    </location>
</feature>
<dbReference type="InterPro" id="IPR020846">
    <property type="entry name" value="MFS_dom"/>
</dbReference>
<feature type="transmembrane region" description="Helical" evidence="4">
    <location>
        <begin position="353"/>
        <end position="374"/>
    </location>
</feature>
<evidence type="ECO:0000313" key="6">
    <source>
        <dbReference type="EMBL" id="MDP9899221.1"/>
    </source>
</evidence>
<dbReference type="Proteomes" id="UP001226867">
    <property type="component" value="Unassembled WGS sequence"/>
</dbReference>
<dbReference type="EMBL" id="JAUSRO010000004">
    <property type="protein sequence ID" value="MDP9899221.1"/>
    <property type="molecule type" value="Genomic_DNA"/>
</dbReference>
<keyword evidence="7" id="KW-1185">Reference proteome</keyword>
<feature type="transmembrane region" description="Helical" evidence="4">
    <location>
        <begin position="314"/>
        <end position="333"/>
    </location>
</feature>
<feature type="transmembrane region" description="Helical" evidence="4">
    <location>
        <begin position="87"/>
        <end position="104"/>
    </location>
</feature>
<gene>
    <name evidence="6" type="ORF">J2W36_001466</name>
</gene>
<name>A0ABT9S649_9BURK</name>
<organism evidence="6 7">
    <name type="scientific">Variovorax ginsengisoli</name>
    <dbReference type="NCBI Taxonomy" id="363844"/>
    <lineage>
        <taxon>Bacteria</taxon>
        <taxon>Pseudomonadati</taxon>
        <taxon>Pseudomonadota</taxon>
        <taxon>Betaproteobacteria</taxon>
        <taxon>Burkholderiales</taxon>
        <taxon>Comamonadaceae</taxon>
        <taxon>Variovorax</taxon>
    </lineage>
</organism>
<dbReference type="SUPFAM" id="SSF103473">
    <property type="entry name" value="MFS general substrate transporter"/>
    <property type="match status" value="1"/>
</dbReference>
<reference evidence="6 7" key="1">
    <citation type="submission" date="2023-07" db="EMBL/GenBank/DDBJ databases">
        <title>Sorghum-associated microbial communities from plants grown in Nebraska, USA.</title>
        <authorList>
            <person name="Schachtman D."/>
        </authorList>
    </citation>
    <scope>NUCLEOTIDE SEQUENCE [LARGE SCALE GENOMIC DNA]</scope>
    <source>
        <strain evidence="6 7">DS1607</strain>
    </source>
</reference>
<dbReference type="PANTHER" id="PTHR42910">
    <property type="entry name" value="TRANSPORTER SCO4007-RELATED"/>
    <property type="match status" value="1"/>
</dbReference>
<feature type="transmembrane region" description="Helical" evidence="4">
    <location>
        <begin position="251"/>
        <end position="274"/>
    </location>
</feature>
<dbReference type="PROSITE" id="PS50850">
    <property type="entry name" value="MFS"/>
    <property type="match status" value="1"/>
</dbReference>
<evidence type="ECO:0000256" key="1">
    <source>
        <dbReference type="ARBA" id="ARBA00022692"/>
    </source>
</evidence>
<proteinExistence type="predicted"/>
<feature type="transmembrane region" description="Helical" evidence="4">
    <location>
        <begin position="173"/>
        <end position="193"/>
    </location>
</feature>
<evidence type="ECO:0000313" key="7">
    <source>
        <dbReference type="Proteomes" id="UP001226867"/>
    </source>
</evidence>
<keyword evidence="3 4" id="KW-0472">Membrane</keyword>
<comment type="caution">
    <text evidence="6">The sequence shown here is derived from an EMBL/GenBank/DDBJ whole genome shotgun (WGS) entry which is preliminary data.</text>
</comment>
<feature type="domain" description="Major facilitator superfamily (MFS) profile" evidence="5">
    <location>
        <begin position="20"/>
        <end position="403"/>
    </location>
</feature>
<evidence type="ECO:0000256" key="2">
    <source>
        <dbReference type="ARBA" id="ARBA00022989"/>
    </source>
</evidence>
<keyword evidence="2 4" id="KW-1133">Transmembrane helix</keyword>
<feature type="transmembrane region" description="Helical" evidence="4">
    <location>
        <begin position="57"/>
        <end position="75"/>
    </location>
</feature>
<dbReference type="InterPro" id="IPR036259">
    <property type="entry name" value="MFS_trans_sf"/>
</dbReference>
<accession>A0ABT9S649</accession>
<feature type="transmembrane region" description="Helical" evidence="4">
    <location>
        <begin position="286"/>
        <end position="308"/>
    </location>
</feature>
<dbReference type="RefSeq" id="WP_307689042.1">
    <property type="nucleotide sequence ID" value="NZ_JAUSRO010000004.1"/>
</dbReference>
<evidence type="ECO:0000259" key="5">
    <source>
        <dbReference type="PROSITE" id="PS50850"/>
    </source>
</evidence>
<dbReference type="InterPro" id="IPR011701">
    <property type="entry name" value="MFS"/>
</dbReference>
<dbReference type="Pfam" id="PF07690">
    <property type="entry name" value="MFS_1"/>
    <property type="match status" value="1"/>
</dbReference>
<dbReference type="PANTHER" id="PTHR42910:SF1">
    <property type="entry name" value="MAJOR FACILITATOR SUPERFAMILY (MFS) PROFILE DOMAIN-CONTAINING PROTEIN"/>
    <property type="match status" value="1"/>
</dbReference>
<dbReference type="Gene3D" id="1.20.1250.20">
    <property type="entry name" value="MFS general substrate transporter like domains"/>
    <property type="match status" value="1"/>
</dbReference>
<feature type="transmembrane region" description="Helical" evidence="4">
    <location>
        <begin position="142"/>
        <end position="161"/>
    </location>
</feature>
<keyword evidence="1 4" id="KW-0812">Transmembrane</keyword>
<feature type="transmembrane region" description="Helical" evidence="4">
    <location>
        <begin position="224"/>
        <end position="245"/>
    </location>
</feature>
<protein>
    <submittedName>
        <fullName evidence="6">MFS family arabinose efflux permease</fullName>
    </submittedName>
</protein>
<feature type="transmembrane region" description="Helical" evidence="4">
    <location>
        <begin position="20"/>
        <end position="37"/>
    </location>
</feature>
<sequence>MNTIPTTHASTDAPQLPASLVLLLASAAGLAAAALYYSQPMLGILGADIGASDRMVGFAPTLTQLGYALGILLMAPLGDRYDRRSIILMKAAALCAALVLAGAAPSIGVLLVASLAIGLAATLAQDIVPAAAVLAPEAHRGRIVGTVMTGLLLGILLSRVVSGFVAEHFGWRSMFFAAAASIALIGAAAWRGLPRFRPTTQLSYGALMGSLVGLWRRHGALRRAALAQGLLSVGFSAFWSTLAVMLHGAPFHLGSAAAGAFGLAGAAGALAAPIAGRIADRRGPELVTRLGVGLAAVSFAAMAFMPLLSTHAQIVLLVATAIGFDLGVQATLVSHQSIVYSIDPAARSRLNAVLFVGMFIGMAAGAALGSLALAQWGWRAVVVLATVSALGALAVRLWPGARLAR</sequence>